<feature type="domain" description="DUF6531" evidence="1">
    <location>
        <begin position="10"/>
        <end position="66"/>
    </location>
</feature>
<dbReference type="Proteomes" id="UP000217276">
    <property type="component" value="Chromosome"/>
</dbReference>
<dbReference type="EMBL" id="CP022384">
    <property type="protein sequence ID" value="ATA81976.1"/>
    <property type="molecule type" value="Genomic_DNA"/>
</dbReference>
<sequence>MPTHSTYSSSVDVATGAVLSYGFDFYLNGVIPLEIERLWFSDSDFSRRLGYGVHSIFDVQLKIDEESS</sequence>
<reference evidence="3" key="1">
    <citation type="submission" date="2017-06" db="EMBL/GenBank/DDBJ databases">
        <title>Capnocytophaga spp. assemblies.</title>
        <authorList>
            <person name="Gulvik C.A."/>
        </authorList>
    </citation>
    <scope>NUCLEOTIDE SEQUENCE [LARGE SCALE GENOMIC DNA]</scope>
    <source>
        <strain evidence="3">H6253</strain>
    </source>
</reference>
<dbReference type="Pfam" id="PF20148">
    <property type="entry name" value="DUF6531"/>
    <property type="match status" value="1"/>
</dbReference>
<gene>
    <name evidence="2" type="ORF">CGC53_06245</name>
</gene>
<name>A0A250FDA6_9FLAO</name>
<dbReference type="InterPro" id="IPR045351">
    <property type="entry name" value="DUF6531"/>
</dbReference>
<dbReference type="AlphaFoldDB" id="A0A250FDA6"/>
<evidence type="ECO:0000313" key="3">
    <source>
        <dbReference type="Proteomes" id="UP000217276"/>
    </source>
</evidence>
<proteinExistence type="predicted"/>
<protein>
    <recommendedName>
        <fullName evidence="1">DUF6531 domain-containing protein</fullName>
    </recommendedName>
</protein>
<accession>A0A250FDA6</accession>
<evidence type="ECO:0000259" key="1">
    <source>
        <dbReference type="Pfam" id="PF20148"/>
    </source>
</evidence>
<keyword evidence="3" id="KW-1185">Reference proteome</keyword>
<dbReference type="KEGG" id="clk:CGC53_06245"/>
<organism evidence="2 3">
    <name type="scientific">Capnocytophaga leadbetteri</name>
    <dbReference type="NCBI Taxonomy" id="327575"/>
    <lineage>
        <taxon>Bacteria</taxon>
        <taxon>Pseudomonadati</taxon>
        <taxon>Bacteroidota</taxon>
        <taxon>Flavobacteriia</taxon>
        <taxon>Flavobacteriales</taxon>
        <taxon>Flavobacteriaceae</taxon>
        <taxon>Capnocytophaga</taxon>
    </lineage>
</organism>
<evidence type="ECO:0000313" key="2">
    <source>
        <dbReference type="EMBL" id="ATA81976.1"/>
    </source>
</evidence>